<dbReference type="eggNOG" id="arCOG01523">
    <property type="taxonomic scope" value="Archaea"/>
</dbReference>
<dbReference type="SUPFAM" id="SSF51905">
    <property type="entry name" value="FAD/NAD(P)-binding domain"/>
    <property type="match status" value="1"/>
</dbReference>
<organism evidence="2 3">
    <name type="scientific">Halorhabdus utahensis (strain DSM 12940 / JCM 11049 / AX-2)</name>
    <dbReference type="NCBI Taxonomy" id="519442"/>
    <lineage>
        <taxon>Archaea</taxon>
        <taxon>Methanobacteriati</taxon>
        <taxon>Methanobacteriota</taxon>
        <taxon>Stenosarchaea group</taxon>
        <taxon>Halobacteria</taxon>
        <taxon>Halobacteriales</taxon>
        <taxon>Haloarculaceae</taxon>
        <taxon>Halorhabdus</taxon>
    </lineage>
</organism>
<proteinExistence type="predicted"/>
<feature type="domain" description="Amine oxidase" evidence="1">
    <location>
        <begin position="11"/>
        <end position="424"/>
    </location>
</feature>
<dbReference type="GO" id="GO:0016491">
    <property type="term" value="F:oxidoreductase activity"/>
    <property type="evidence" value="ECO:0007669"/>
    <property type="project" value="InterPro"/>
</dbReference>
<reference evidence="2 3" key="1">
    <citation type="journal article" date="2009" name="Stand. Genomic Sci.">
        <title>Complete genome sequence of Halorhabdus utahensis type strain (AX-2).</title>
        <authorList>
            <person name="Anderson I."/>
            <person name="Tindall B.J."/>
            <person name="Pomrenke H."/>
            <person name="Goker M."/>
            <person name="Lapidus A."/>
            <person name="Nolan M."/>
            <person name="Copeland A."/>
            <person name="Glavina Del Rio T."/>
            <person name="Chen F."/>
            <person name="Tice H."/>
            <person name="Cheng J.F."/>
            <person name="Lucas S."/>
            <person name="Chertkov O."/>
            <person name="Bruce D."/>
            <person name="Brettin T."/>
            <person name="Detter J.C."/>
            <person name="Han C."/>
            <person name="Goodwin L."/>
            <person name="Land M."/>
            <person name="Hauser L."/>
            <person name="Chang Y.J."/>
            <person name="Jeffries C.D."/>
            <person name="Pitluck S."/>
            <person name="Pati A."/>
            <person name="Mavromatis K."/>
            <person name="Ivanova N."/>
            <person name="Ovchinnikova G."/>
            <person name="Chen A."/>
            <person name="Palaniappan K."/>
            <person name="Chain P."/>
            <person name="Rohde M."/>
            <person name="Bristow J."/>
            <person name="Eisen J.A."/>
            <person name="Markowitz V."/>
            <person name="Hugenholtz P."/>
            <person name="Kyrpides N.C."/>
            <person name="Klenk H.P."/>
        </authorList>
    </citation>
    <scope>NUCLEOTIDE SEQUENCE [LARGE SCALE GENOMIC DNA]</scope>
    <source>
        <strain evidence="3">DSM 12940 / JCM 11049 / AX-2</strain>
    </source>
</reference>
<dbReference type="HOGENOM" id="CLU_039679_0_0_2"/>
<dbReference type="InterPro" id="IPR002937">
    <property type="entry name" value="Amino_oxidase"/>
</dbReference>
<dbReference type="Gene3D" id="3.50.50.60">
    <property type="entry name" value="FAD/NAD(P)-binding domain"/>
    <property type="match status" value="2"/>
</dbReference>
<dbReference type="KEGG" id="hut:Huta_2794"/>
<protein>
    <submittedName>
        <fullName evidence="2">Amine oxidase</fullName>
    </submittedName>
</protein>
<dbReference type="OrthoDB" id="202781at2157"/>
<dbReference type="Proteomes" id="UP000002071">
    <property type="component" value="Chromosome"/>
</dbReference>
<dbReference type="EMBL" id="CP001687">
    <property type="protein sequence ID" value="ACV12955.1"/>
    <property type="molecule type" value="Genomic_DNA"/>
</dbReference>
<dbReference type="PANTHER" id="PTHR42841">
    <property type="entry name" value="AMINE OXIDASE"/>
    <property type="match status" value="1"/>
</dbReference>
<gene>
    <name evidence="2" type="ordered locus">Huta_2794</name>
</gene>
<sequence>MTDVIVAGGGLAGLVAARHLAEDGLDVTAFEADSSVGGRVHTHKDDGFTYDRGFQVVFDSYPAVKRELDVDALDLRRFAPGATLARPGERSVIADPLRDPRTVTQTLFNREIPFGDKLRVLKLRQELAGRDEGDIFDPTRPDRTIEAALADRGFSQAFGERFVAPFYGGITLDRTLSMDARIFEYTFARLIEGSAAVPADGMAAIPKQLARRARDAGARIETGVTVESIDADAGETGETGDSVRVTVDGETITAAGAVVATDPGTAGELTGVETPTEYRGCATVYASLPSETQLDTGKRLLLNVADDRPNQVAPMSAVAPEYAPDGQQFLAATFLGVPAADDETLFEETRDTLSQWYPERSFAALEHRRTERVPFAQIDQPPGFQSGLPDPDDPDGPVVLAGDYTRWSSIQSALQSGRIAAETLLDGPGLP</sequence>
<dbReference type="GeneID" id="8385101"/>
<dbReference type="STRING" id="519442.Huta_2794"/>
<accession>C7NR42</accession>
<dbReference type="RefSeq" id="WP_015790517.1">
    <property type="nucleotide sequence ID" value="NC_013158.1"/>
</dbReference>
<dbReference type="InterPro" id="IPR036188">
    <property type="entry name" value="FAD/NAD-bd_sf"/>
</dbReference>
<evidence type="ECO:0000313" key="3">
    <source>
        <dbReference type="Proteomes" id="UP000002071"/>
    </source>
</evidence>
<dbReference type="Pfam" id="PF01593">
    <property type="entry name" value="Amino_oxidase"/>
    <property type="match status" value="1"/>
</dbReference>
<dbReference type="AlphaFoldDB" id="C7NR42"/>
<keyword evidence="3" id="KW-1185">Reference proteome</keyword>
<evidence type="ECO:0000259" key="1">
    <source>
        <dbReference type="Pfam" id="PF01593"/>
    </source>
</evidence>
<evidence type="ECO:0000313" key="2">
    <source>
        <dbReference type="EMBL" id="ACV12955.1"/>
    </source>
</evidence>
<name>C7NR42_HALUD</name>